<dbReference type="AlphaFoldDB" id="A0A4R0RMX0"/>
<keyword evidence="4" id="KW-1185">Reference proteome</keyword>
<keyword evidence="2" id="KW-0812">Transmembrane</keyword>
<dbReference type="OrthoDB" id="3230658at2759"/>
<keyword evidence="2" id="KW-1133">Transmembrane helix</keyword>
<gene>
    <name evidence="3" type="ORF">EIP91_002984</name>
</gene>
<feature type="compositionally biased region" description="Basic and acidic residues" evidence="1">
    <location>
        <begin position="350"/>
        <end position="371"/>
    </location>
</feature>
<evidence type="ECO:0000313" key="3">
    <source>
        <dbReference type="EMBL" id="TCD65198.1"/>
    </source>
</evidence>
<accession>A0A4R0RMX0</accession>
<comment type="caution">
    <text evidence="3">The sequence shown here is derived from an EMBL/GenBank/DDBJ whole genome shotgun (WGS) entry which is preliminary data.</text>
</comment>
<feature type="transmembrane region" description="Helical" evidence="2">
    <location>
        <begin position="97"/>
        <end position="115"/>
    </location>
</feature>
<dbReference type="Proteomes" id="UP000292702">
    <property type="component" value="Unassembled WGS sequence"/>
</dbReference>
<organism evidence="3 4">
    <name type="scientific">Steccherinum ochraceum</name>
    <dbReference type="NCBI Taxonomy" id="92696"/>
    <lineage>
        <taxon>Eukaryota</taxon>
        <taxon>Fungi</taxon>
        <taxon>Dikarya</taxon>
        <taxon>Basidiomycota</taxon>
        <taxon>Agaricomycotina</taxon>
        <taxon>Agaricomycetes</taxon>
        <taxon>Polyporales</taxon>
        <taxon>Steccherinaceae</taxon>
        <taxon>Steccherinum</taxon>
    </lineage>
</organism>
<dbReference type="STRING" id="92696.A0A4R0RMX0"/>
<reference evidence="3 4" key="1">
    <citation type="submission" date="2018-11" db="EMBL/GenBank/DDBJ databases">
        <title>Genome assembly of Steccherinum ochraceum LE-BIN_3174, the white-rot fungus of the Steccherinaceae family (The Residual Polyporoid clade, Polyporales, Basidiomycota).</title>
        <authorList>
            <person name="Fedorova T.V."/>
            <person name="Glazunova O.A."/>
            <person name="Landesman E.O."/>
            <person name="Moiseenko K.V."/>
            <person name="Psurtseva N.V."/>
            <person name="Savinova O.S."/>
            <person name="Shakhova N.V."/>
            <person name="Tyazhelova T.V."/>
            <person name="Vasina D.V."/>
        </authorList>
    </citation>
    <scope>NUCLEOTIDE SEQUENCE [LARGE SCALE GENOMIC DNA]</scope>
    <source>
        <strain evidence="3 4">LE-BIN_3174</strain>
    </source>
</reference>
<keyword evidence="2" id="KW-0472">Membrane</keyword>
<feature type="region of interest" description="Disordered" evidence="1">
    <location>
        <begin position="334"/>
        <end position="371"/>
    </location>
</feature>
<feature type="transmembrane region" description="Helical" evidence="2">
    <location>
        <begin position="226"/>
        <end position="247"/>
    </location>
</feature>
<sequence>MASNFTLPNPTTPLAFLPPSLGTQLEVCRYVFAATVGAWLWDVLVSIHEEFRMCVGYRFKLSDAVYFLARILTGGFALSAFVFVVSPIHDCHMVAKLVGWFAALSLPCNCLLFLFRIRAVYHRNLYVIGFFGIMWLAILGSALLAPWSLNGVHIGTTQYCIPSEVTTNNAIGMIISAVNDTLVLVAITARLVMFSLADTWAGRIKIFLRGQGLGSVSKIVLQTGQIYYIATVGINIAAATIILIPSVPPVYRAMFSPPNVTIQNAMACRVYRQLKIGLIKDLSMTCESDNNAEGTIQFAVHPSNIRYSTRRRRGPDRYISDTAVTFSTIPEIVQIPNDRSNSDQSEMTEDGVKPSSEETDKIDLRPGVEEV</sequence>
<evidence type="ECO:0000256" key="1">
    <source>
        <dbReference type="SAM" id="MobiDB-lite"/>
    </source>
</evidence>
<proteinExistence type="predicted"/>
<feature type="transmembrane region" description="Helical" evidence="2">
    <location>
        <begin position="67"/>
        <end position="85"/>
    </location>
</feature>
<feature type="transmembrane region" description="Helical" evidence="2">
    <location>
        <begin position="127"/>
        <end position="149"/>
    </location>
</feature>
<evidence type="ECO:0000256" key="2">
    <source>
        <dbReference type="SAM" id="Phobius"/>
    </source>
</evidence>
<dbReference type="EMBL" id="RWJN01000193">
    <property type="protein sequence ID" value="TCD65198.1"/>
    <property type="molecule type" value="Genomic_DNA"/>
</dbReference>
<protein>
    <submittedName>
        <fullName evidence="3">Uncharacterized protein</fullName>
    </submittedName>
</protein>
<name>A0A4R0RMX0_9APHY</name>
<feature type="transmembrane region" description="Helical" evidence="2">
    <location>
        <begin position="169"/>
        <end position="193"/>
    </location>
</feature>
<evidence type="ECO:0000313" key="4">
    <source>
        <dbReference type="Proteomes" id="UP000292702"/>
    </source>
</evidence>